<keyword evidence="2" id="KW-0732">Signal</keyword>
<evidence type="ECO:0000256" key="1">
    <source>
        <dbReference type="SAM" id="MobiDB-lite"/>
    </source>
</evidence>
<feature type="compositionally biased region" description="Polar residues" evidence="1">
    <location>
        <begin position="27"/>
        <end position="38"/>
    </location>
</feature>
<feature type="signal peptide" evidence="2">
    <location>
        <begin position="1"/>
        <end position="32"/>
    </location>
</feature>
<dbReference type="AlphaFoldDB" id="A0AAW9SVP4"/>
<keyword evidence="3" id="KW-0449">Lipoprotein</keyword>
<feature type="region of interest" description="Disordered" evidence="1">
    <location>
        <begin position="27"/>
        <end position="83"/>
    </location>
</feature>
<reference evidence="3" key="1">
    <citation type="submission" date="2023-05" db="EMBL/GenBank/DDBJ databases">
        <authorList>
            <person name="Du J."/>
        </authorList>
    </citation>
    <scope>NUCLEOTIDE SEQUENCE</scope>
    <source>
        <strain evidence="3">UMB1064</strain>
    </source>
</reference>
<reference evidence="3" key="2">
    <citation type="submission" date="2024-05" db="EMBL/GenBank/DDBJ databases">
        <authorList>
            <person name="Wolfe A."/>
        </authorList>
    </citation>
    <scope>NUCLEOTIDE SEQUENCE</scope>
    <source>
        <strain evidence="3">UMB1064</strain>
    </source>
</reference>
<gene>
    <name evidence="3" type="ORF">QP460_007525</name>
</gene>
<proteinExistence type="predicted"/>
<sequence length="212" mass="21980">MSGRSVRRGSMLVSAAVAGVVALSGCSTDETAAPTSAPQVDEETTTITTTTTVEDDSESADTPNPDVDDNDTDGGSSAPTQEEAFEEAVADLNSMEGGNGSGWTVTDNTNWDTTSELTFASAVQNEITHSTTSGAVLLFHKGEYVGTAGGPQTINSVEGDGKTVTVNFFDVNKMIEDGGAFAFKDQYNAPVTYSWDGAEVAQEGEIPKAEGN</sequence>
<protein>
    <submittedName>
        <fullName evidence="3">LppP/LprE family lipoprotein</fullName>
    </submittedName>
</protein>
<comment type="caution">
    <text evidence="3">The sequence shown here is derived from an EMBL/GenBank/DDBJ whole genome shotgun (WGS) entry which is preliminary data.</text>
</comment>
<evidence type="ECO:0000313" key="3">
    <source>
        <dbReference type="EMBL" id="MEO3717434.1"/>
    </source>
</evidence>
<evidence type="ECO:0000313" key="4">
    <source>
        <dbReference type="Proteomes" id="UP001223646"/>
    </source>
</evidence>
<organism evidence="3 4">
    <name type="scientific">Corynebacterium amycolatum</name>
    <dbReference type="NCBI Taxonomy" id="43765"/>
    <lineage>
        <taxon>Bacteria</taxon>
        <taxon>Bacillati</taxon>
        <taxon>Actinomycetota</taxon>
        <taxon>Actinomycetes</taxon>
        <taxon>Mycobacteriales</taxon>
        <taxon>Corynebacteriaceae</taxon>
        <taxon>Corynebacterium</taxon>
    </lineage>
</organism>
<dbReference type="RefSeq" id="WP_284825997.1">
    <property type="nucleotide sequence ID" value="NZ_JASOOY020000027.1"/>
</dbReference>
<evidence type="ECO:0000256" key="2">
    <source>
        <dbReference type="SAM" id="SignalP"/>
    </source>
</evidence>
<name>A0AAW9SVP4_CORAY</name>
<accession>A0AAW9SVP4</accession>
<feature type="chain" id="PRO_5043364963" evidence="2">
    <location>
        <begin position="33"/>
        <end position="212"/>
    </location>
</feature>
<dbReference type="PROSITE" id="PS51257">
    <property type="entry name" value="PROKAR_LIPOPROTEIN"/>
    <property type="match status" value="1"/>
</dbReference>
<dbReference type="EMBL" id="JASOOY020000027">
    <property type="protein sequence ID" value="MEO3717434.1"/>
    <property type="molecule type" value="Genomic_DNA"/>
</dbReference>
<dbReference type="Proteomes" id="UP001223646">
    <property type="component" value="Unassembled WGS sequence"/>
</dbReference>